<keyword evidence="4" id="KW-0732">Signal</keyword>
<keyword evidence="3" id="KW-0309">Germination</keyword>
<accession>A0ABX1ZXF6</accession>
<keyword evidence="5 8" id="KW-0472">Membrane</keyword>
<evidence type="ECO:0000313" key="12">
    <source>
        <dbReference type="Proteomes" id="UP000618579"/>
    </source>
</evidence>
<gene>
    <name evidence="11" type="ORF">GC097_32515</name>
</gene>
<feature type="transmembrane region" description="Helical" evidence="8">
    <location>
        <begin position="29"/>
        <end position="49"/>
    </location>
</feature>
<evidence type="ECO:0000256" key="7">
    <source>
        <dbReference type="ARBA" id="ARBA00023288"/>
    </source>
</evidence>
<evidence type="ECO:0000256" key="1">
    <source>
        <dbReference type="ARBA" id="ARBA00004635"/>
    </source>
</evidence>
<reference evidence="11 12" key="1">
    <citation type="submission" date="2019-10" db="EMBL/GenBank/DDBJ databases">
        <title>Description of Paenibacillus pedi sp. nov.</title>
        <authorList>
            <person name="Carlier A."/>
            <person name="Qi S."/>
        </authorList>
    </citation>
    <scope>NUCLEOTIDE SEQUENCE [LARGE SCALE GENOMIC DNA]</scope>
    <source>
        <strain evidence="11 12">LMG 31457</strain>
    </source>
</reference>
<evidence type="ECO:0000259" key="10">
    <source>
        <dbReference type="Pfam" id="PF25198"/>
    </source>
</evidence>
<dbReference type="InterPro" id="IPR046953">
    <property type="entry name" value="Spore_GerAC-like_C"/>
</dbReference>
<dbReference type="NCBIfam" id="TIGR02887">
    <property type="entry name" value="spore_ger_x_C"/>
    <property type="match status" value="1"/>
</dbReference>
<keyword evidence="6" id="KW-0564">Palmitate</keyword>
<dbReference type="Pfam" id="PF05504">
    <property type="entry name" value="Spore_GerAC"/>
    <property type="match status" value="1"/>
</dbReference>
<evidence type="ECO:0000256" key="5">
    <source>
        <dbReference type="ARBA" id="ARBA00023136"/>
    </source>
</evidence>
<proteinExistence type="inferred from homology"/>
<dbReference type="Proteomes" id="UP000618579">
    <property type="component" value="Unassembled WGS sequence"/>
</dbReference>
<dbReference type="PANTHER" id="PTHR35789:SF1">
    <property type="entry name" value="SPORE GERMINATION PROTEIN B3"/>
    <property type="match status" value="1"/>
</dbReference>
<keyword evidence="8" id="KW-0812">Transmembrane</keyword>
<evidence type="ECO:0000256" key="2">
    <source>
        <dbReference type="ARBA" id="ARBA00007886"/>
    </source>
</evidence>
<evidence type="ECO:0000256" key="6">
    <source>
        <dbReference type="ARBA" id="ARBA00023139"/>
    </source>
</evidence>
<dbReference type="PANTHER" id="PTHR35789">
    <property type="entry name" value="SPORE GERMINATION PROTEIN B3"/>
    <property type="match status" value="1"/>
</dbReference>
<dbReference type="InterPro" id="IPR008844">
    <property type="entry name" value="Spore_GerAC-like"/>
</dbReference>
<keyword evidence="12" id="KW-1185">Reference proteome</keyword>
<dbReference type="Gene3D" id="3.30.300.210">
    <property type="entry name" value="Nutrient germinant receptor protein C, domain 3"/>
    <property type="match status" value="1"/>
</dbReference>
<dbReference type="InterPro" id="IPR038501">
    <property type="entry name" value="Spore_GerAC_C_sf"/>
</dbReference>
<evidence type="ECO:0000256" key="4">
    <source>
        <dbReference type="ARBA" id="ARBA00022729"/>
    </source>
</evidence>
<keyword evidence="7" id="KW-0449">Lipoprotein</keyword>
<dbReference type="Pfam" id="PF25198">
    <property type="entry name" value="Spore_GerAC_N"/>
    <property type="match status" value="1"/>
</dbReference>
<evidence type="ECO:0000256" key="8">
    <source>
        <dbReference type="SAM" id="Phobius"/>
    </source>
</evidence>
<sequence>MARCPVFHGIPIPLYDALFCMEEKEGERMCMRILLLPVSLLFICLSLGGCGFKDLDKRFFVVAMGMDWTGKKENPYLVTLRLAIPASKVGEGMAESQIEHLEAKSIAEAVRNIKAHVDKELDFGHCRVFLFGDSLVRESMEEPLNWLARRRDIQLISYMALAEPNANKLLKANPSTERLAGNSFFLTFGKEGTVSPYTVTAHLFDNFRRFKEKGLDPYLPIVSFDGDSYVVEKLSLLNKTKEQLRLSPMETILYNMTANEFSRSGIPIDYEGKRLAFYVSRISKHVSITNDEIPTVVYSLKMNGMIEQSPIKVLNSNLREVQKRLETTVNKTAEELLYKIRDANVDPYGFGLHYLSQYFGQEDDWEHWQSVYSSVKFQVKTQIVIESTGLVR</sequence>
<evidence type="ECO:0000259" key="9">
    <source>
        <dbReference type="Pfam" id="PF05504"/>
    </source>
</evidence>
<feature type="domain" description="Spore germination GerAC-like C-terminal" evidence="9">
    <location>
        <begin position="238"/>
        <end position="389"/>
    </location>
</feature>
<name>A0ABX1ZXF6_9BACL</name>
<comment type="similarity">
    <text evidence="2">Belongs to the GerABKC lipoprotein family.</text>
</comment>
<keyword evidence="8" id="KW-1133">Transmembrane helix</keyword>
<comment type="caution">
    <text evidence="11">The sequence shown here is derived from an EMBL/GenBank/DDBJ whole genome shotgun (WGS) entry which is preliminary data.</text>
</comment>
<evidence type="ECO:0000256" key="3">
    <source>
        <dbReference type="ARBA" id="ARBA00022544"/>
    </source>
</evidence>
<dbReference type="InterPro" id="IPR057336">
    <property type="entry name" value="GerAC_N"/>
</dbReference>
<dbReference type="EMBL" id="WHNZ01000086">
    <property type="protein sequence ID" value="NOV04694.1"/>
    <property type="molecule type" value="Genomic_DNA"/>
</dbReference>
<feature type="domain" description="Spore germination protein N-terminal" evidence="10">
    <location>
        <begin position="53"/>
        <end position="223"/>
    </location>
</feature>
<evidence type="ECO:0000313" key="11">
    <source>
        <dbReference type="EMBL" id="NOV04694.1"/>
    </source>
</evidence>
<protein>
    <submittedName>
        <fullName evidence="11">Ger(X)C family spore germination protein</fullName>
    </submittedName>
</protein>
<comment type="subcellular location">
    <subcellularLocation>
        <location evidence="1">Membrane</location>
        <topology evidence="1">Lipid-anchor</topology>
    </subcellularLocation>
</comment>
<organism evidence="11 12">
    <name type="scientific">Paenibacillus planticolens</name>
    <dbReference type="NCBI Taxonomy" id="2654976"/>
    <lineage>
        <taxon>Bacteria</taxon>
        <taxon>Bacillati</taxon>
        <taxon>Bacillota</taxon>
        <taxon>Bacilli</taxon>
        <taxon>Bacillales</taxon>
        <taxon>Paenibacillaceae</taxon>
        <taxon>Paenibacillus</taxon>
    </lineage>
</organism>